<dbReference type="FunFam" id="3.40.47.10:FF:000018">
    <property type="entry name" value="3-oxoacyl-[acyl-carrier-protein] synthase 2"/>
    <property type="match status" value="1"/>
</dbReference>
<dbReference type="PANTHER" id="PTHR11712">
    <property type="entry name" value="POLYKETIDE SYNTHASE-RELATED"/>
    <property type="match status" value="1"/>
</dbReference>
<dbReference type="SMART" id="SM00825">
    <property type="entry name" value="PKS_KS"/>
    <property type="match status" value="1"/>
</dbReference>
<evidence type="ECO:0000256" key="16">
    <source>
        <dbReference type="ARBA" id="ARBA00048506"/>
    </source>
</evidence>
<sequence length="417" mass="43262">MSRALQRVVVTGMGIVSCLGNTLDEVSGALRAGRSRIERVDAWRERGFGSQVAGVASVAQERPFERKHERFMGDTARFACHAARKAIDDAGLGLATLRSPRAGAVIGSGVGTLSSYDTAVSVANARGVDKVPPYTVPHAMSSTASANVAQVFGLEGVSYSPSSACTTSALAIGHAMQLIQTGRQQIVLAGGSESLHDNMTLMFDSMGALSRSFNDTPQRASRPYDTARDGFVIASGGGVLVLEALDHALARGARIYAELTGFGDCTDTAGMVAPHAAGIARAMRGALGEAGRRPDYINTHAPSTPLGDVEELRALIDVFGDVSDDGSGGEVPAFSSTKGMTGHPLGACGAHEAIYTLLMMRDGFIAGTAGIETPEPAVEDMPLVRTTRDARIGTAMSISFGFGGSCASLMFEGWQGG</sequence>
<evidence type="ECO:0000256" key="3">
    <source>
        <dbReference type="ARBA" id="ARBA00011738"/>
    </source>
</evidence>
<evidence type="ECO:0000256" key="4">
    <source>
        <dbReference type="ARBA" id="ARBA00013191"/>
    </source>
</evidence>
<dbReference type="GO" id="GO:0005829">
    <property type="term" value="C:cytosol"/>
    <property type="evidence" value="ECO:0007669"/>
    <property type="project" value="TreeGrafter"/>
</dbReference>
<comment type="subunit">
    <text evidence="3">Homodimer.</text>
</comment>
<keyword evidence="9" id="KW-0443">Lipid metabolism</keyword>
<evidence type="ECO:0000256" key="6">
    <source>
        <dbReference type="ARBA" id="ARBA00022516"/>
    </source>
</evidence>
<name>A0A9N8MN68_9BURK</name>
<keyword evidence="8" id="KW-0276">Fatty acid metabolism</keyword>
<comment type="catalytic activity">
    <reaction evidence="16">
        <text>a fatty acyl-[ACP] + malonyl-[ACP] + H(+) = a 3-oxoacyl-[ACP] + holo-[ACP] + CO2</text>
        <dbReference type="Rhea" id="RHEA:22836"/>
        <dbReference type="Rhea" id="RHEA-COMP:9623"/>
        <dbReference type="Rhea" id="RHEA-COMP:9685"/>
        <dbReference type="Rhea" id="RHEA-COMP:9916"/>
        <dbReference type="Rhea" id="RHEA-COMP:14125"/>
        <dbReference type="ChEBI" id="CHEBI:15378"/>
        <dbReference type="ChEBI" id="CHEBI:16526"/>
        <dbReference type="ChEBI" id="CHEBI:64479"/>
        <dbReference type="ChEBI" id="CHEBI:78449"/>
        <dbReference type="ChEBI" id="CHEBI:78776"/>
        <dbReference type="ChEBI" id="CHEBI:138651"/>
        <dbReference type="EC" id="2.3.1.41"/>
    </reaction>
    <physiologicalReaction direction="left-to-right" evidence="16">
        <dbReference type="Rhea" id="RHEA:22837"/>
    </physiologicalReaction>
</comment>
<dbReference type="InterPro" id="IPR020841">
    <property type="entry name" value="PKS_Beta-ketoAc_synthase_dom"/>
</dbReference>
<evidence type="ECO:0000256" key="14">
    <source>
        <dbReference type="ARBA" id="ARBA00042143"/>
    </source>
</evidence>
<evidence type="ECO:0000256" key="2">
    <source>
        <dbReference type="ARBA" id="ARBA00008467"/>
    </source>
</evidence>
<dbReference type="InterPro" id="IPR016039">
    <property type="entry name" value="Thiolase-like"/>
</dbReference>
<dbReference type="PANTHER" id="PTHR11712:SF306">
    <property type="entry name" value="3-OXOACYL-[ACYL-CARRIER-PROTEIN] SYNTHASE 1"/>
    <property type="match status" value="1"/>
</dbReference>
<dbReference type="GO" id="GO:0004315">
    <property type="term" value="F:3-oxoacyl-[acyl-carrier-protein] synthase activity"/>
    <property type="evidence" value="ECO:0007669"/>
    <property type="project" value="UniProtKB-EC"/>
</dbReference>
<evidence type="ECO:0000256" key="12">
    <source>
        <dbReference type="ARBA" id="ARBA00039450"/>
    </source>
</evidence>
<dbReference type="Gene3D" id="3.40.47.10">
    <property type="match status" value="2"/>
</dbReference>
<proteinExistence type="inferred from homology"/>
<dbReference type="EMBL" id="CAJNAS010000004">
    <property type="protein sequence ID" value="CAE6876658.1"/>
    <property type="molecule type" value="Genomic_DNA"/>
</dbReference>
<organism evidence="19 20">
    <name type="scientific">Paraburkholderia domus</name>
    <dbReference type="NCBI Taxonomy" id="2793075"/>
    <lineage>
        <taxon>Bacteria</taxon>
        <taxon>Pseudomonadati</taxon>
        <taxon>Pseudomonadota</taxon>
        <taxon>Betaproteobacteria</taxon>
        <taxon>Burkholderiales</taxon>
        <taxon>Burkholderiaceae</taxon>
        <taxon>Paraburkholderia</taxon>
    </lineage>
</organism>
<keyword evidence="6" id="KW-0444">Lipid biosynthesis</keyword>
<dbReference type="RefSeq" id="WP_201070450.1">
    <property type="nucleotide sequence ID" value="NZ_CAJNAS010000004.1"/>
</dbReference>
<accession>A0A9N8MN68</accession>
<comment type="subcellular location">
    <subcellularLocation>
        <location evidence="1">Cytoplasm</location>
    </subcellularLocation>
</comment>
<protein>
    <recommendedName>
        <fullName evidence="12">3-oxoacyl-[acyl-carrier-protein] synthase 1</fullName>
        <ecNumber evidence="4">2.3.1.41</ecNumber>
    </recommendedName>
    <alternativeName>
        <fullName evidence="13">3-oxoacyl-[acyl-carrier-protein] synthase I</fullName>
    </alternativeName>
    <alternativeName>
        <fullName evidence="14">Beta-ketoacyl-ACP synthase I</fullName>
    </alternativeName>
</protein>
<keyword evidence="10" id="KW-0275">Fatty acid biosynthesis</keyword>
<dbReference type="PROSITE" id="PS51257">
    <property type="entry name" value="PROKAR_LIPOPROTEIN"/>
    <property type="match status" value="1"/>
</dbReference>
<dbReference type="GO" id="GO:0006633">
    <property type="term" value="P:fatty acid biosynthetic process"/>
    <property type="evidence" value="ECO:0007669"/>
    <property type="project" value="UniProtKB-KW"/>
</dbReference>
<dbReference type="Proteomes" id="UP000675121">
    <property type="component" value="Unassembled WGS sequence"/>
</dbReference>
<evidence type="ECO:0000256" key="9">
    <source>
        <dbReference type="ARBA" id="ARBA00023098"/>
    </source>
</evidence>
<evidence type="ECO:0000259" key="18">
    <source>
        <dbReference type="PROSITE" id="PS52004"/>
    </source>
</evidence>
<evidence type="ECO:0000256" key="7">
    <source>
        <dbReference type="ARBA" id="ARBA00022679"/>
    </source>
</evidence>
<dbReference type="PROSITE" id="PS00606">
    <property type="entry name" value="KS3_1"/>
    <property type="match status" value="1"/>
</dbReference>
<dbReference type="EC" id="2.3.1.41" evidence="4"/>
<dbReference type="PROSITE" id="PS52004">
    <property type="entry name" value="KS3_2"/>
    <property type="match status" value="1"/>
</dbReference>
<evidence type="ECO:0000256" key="1">
    <source>
        <dbReference type="ARBA" id="ARBA00004496"/>
    </source>
</evidence>
<evidence type="ECO:0000313" key="20">
    <source>
        <dbReference type="Proteomes" id="UP000675121"/>
    </source>
</evidence>
<dbReference type="CDD" id="cd00834">
    <property type="entry name" value="KAS_I_II"/>
    <property type="match status" value="1"/>
</dbReference>
<keyword evidence="11 19" id="KW-0012">Acyltransferase</keyword>
<reference evidence="19" key="1">
    <citation type="submission" date="2021-02" db="EMBL/GenBank/DDBJ databases">
        <authorList>
            <person name="Vanwijnsberghe S."/>
        </authorList>
    </citation>
    <scope>NUCLEOTIDE SEQUENCE</scope>
    <source>
        <strain evidence="19">R-70211</strain>
    </source>
</reference>
<comment type="catalytic activity">
    <reaction evidence="15">
        <text>(3Z)-decenoyl-[ACP] + malonyl-[ACP] + H(+) = 3-oxo-(5Z)-dodecenoyl-[ACP] + holo-[ACP] + CO2</text>
        <dbReference type="Rhea" id="RHEA:54940"/>
        <dbReference type="Rhea" id="RHEA-COMP:9623"/>
        <dbReference type="Rhea" id="RHEA-COMP:9685"/>
        <dbReference type="Rhea" id="RHEA-COMP:9927"/>
        <dbReference type="Rhea" id="RHEA-COMP:14042"/>
        <dbReference type="ChEBI" id="CHEBI:15378"/>
        <dbReference type="ChEBI" id="CHEBI:16526"/>
        <dbReference type="ChEBI" id="CHEBI:64479"/>
        <dbReference type="ChEBI" id="CHEBI:78449"/>
        <dbReference type="ChEBI" id="CHEBI:78798"/>
        <dbReference type="ChEBI" id="CHEBI:138410"/>
    </reaction>
    <physiologicalReaction direction="left-to-right" evidence="15">
        <dbReference type="Rhea" id="RHEA:54941"/>
    </physiologicalReaction>
</comment>
<keyword evidence="20" id="KW-1185">Reference proteome</keyword>
<evidence type="ECO:0000256" key="11">
    <source>
        <dbReference type="ARBA" id="ARBA00023315"/>
    </source>
</evidence>
<evidence type="ECO:0000256" key="5">
    <source>
        <dbReference type="ARBA" id="ARBA00022490"/>
    </source>
</evidence>
<dbReference type="InterPro" id="IPR014030">
    <property type="entry name" value="Ketoacyl_synth_N"/>
</dbReference>
<dbReference type="InterPro" id="IPR018201">
    <property type="entry name" value="Ketoacyl_synth_AS"/>
</dbReference>
<evidence type="ECO:0000256" key="10">
    <source>
        <dbReference type="ARBA" id="ARBA00023160"/>
    </source>
</evidence>
<dbReference type="AlphaFoldDB" id="A0A9N8MN68"/>
<evidence type="ECO:0000256" key="8">
    <source>
        <dbReference type="ARBA" id="ARBA00022832"/>
    </source>
</evidence>
<comment type="caution">
    <text evidence="19">The sequence shown here is derived from an EMBL/GenBank/DDBJ whole genome shotgun (WGS) entry which is preliminary data.</text>
</comment>
<keyword evidence="5" id="KW-0963">Cytoplasm</keyword>
<evidence type="ECO:0000313" key="19">
    <source>
        <dbReference type="EMBL" id="CAE6876658.1"/>
    </source>
</evidence>
<dbReference type="InterPro" id="IPR014031">
    <property type="entry name" value="Ketoacyl_synth_C"/>
</dbReference>
<feature type="domain" description="Ketosynthase family 3 (KS3)" evidence="18">
    <location>
        <begin position="5"/>
        <end position="413"/>
    </location>
</feature>
<evidence type="ECO:0000256" key="15">
    <source>
        <dbReference type="ARBA" id="ARBA00048121"/>
    </source>
</evidence>
<keyword evidence="7 17" id="KW-0808">Transferase</keyword>
<dbReference type="Pfam" id="PF00109">
    <property type="entry name" value="ketoacyl-synt"/>
    <property type="match status" value="1"/>
</dbReference>
<dbReference type="Pfam" id="PF02801">
    <property type="entry name" value="Ketoacyl-synt_C"/>
    <property type="match status" value="1"/>
</dbReference>
<evidence type="ECO:0000256" key="17">
    <source>
        <dbReference type="RuleBase" id="RU003694"/>
    </source>
</evidence>
<dbReference type="InterPro" id="IPR000794">
    <property type="entry name" value="Beta-ketoacyl_synthase"/>
</dbReference>
<evidence type="ECO:0000256" key="13">
    <source>
        <dbReference type="ARBA" id="ARBA00041620"/>
    </source>
</evidence>
<gene>
    <name evidence="19" type="primary">fabB</name>
    <name evidence="19" type="ORF">R70211_01780</name>
</gene>
<dbReference type="SUPFAM" id="SSF53901">
    <property type="entry name" value="Thiolase-like"/>
    <property type="match status" value="2"/>
</dbReference>
<comment type="similarity">
    <text evidence="2 17">Belongs to the thiolase-like superfamily. Beta-ketoacyl-ACP synthases family.</text>
</comment>